<reference evidence="1 2" key="1">
    <citation type="submission" date="2019-09" db="EMBL/GenBank/DDBJ databases">
        <title>Mumia zhuanghuii sp. nov. isolated from the intestinal contents of plateau pika (Ochotona curzoniae) in the Qinghai-Tibet plateau of China.</title>
        <authorList>
            <person name="Tian Z."/>
        </authorList>
    </citation>
    <scope>NUCLEOTIDE SEQUENCE [LARGE SCALE GENOMIC DNA]</scope>
    <source>
        <strain evidence="2">350</strain>
    </source>
</reference>
<name>A0A5Q6RJK3_9ACTN</name>
<evidence type="ECO:0000313" key="1">
    <source>
        <dbReference type="EMBL" id="KAA1418266.1"/>
    </source>
</evidence>
<dbReference type="InterPro" id="IPR002110">
    <property type="entry name" value="Ankyrin_rpt"/>
</dbReference>
<dbReference type="EMBL" id="VDFQ02000007">
    <property type="protein sequence ID" value="KAA1418266.1"/>
    <property type="molecule type" value="Genomic_DNA"/>
</dbReference>
<dbReference type="Pfam" id="PF12796">
    <property type="entry name" value="Ank_2"/>
    <property type="match status" value="1"/>
</dbReference>
<evidence type="ECO:0000313" key="2">
    <source>
        <dbReference type="Proteomes" id="UP000307768"/>
    </source>
</evidence>
<dbReference type="InterPro" id="IPR036770">
    <property type="entry name" value="Ankyrin_rpt-contain_sf"/>
</dbReference>
<sequence>MSGGDWKDMFNAACKGDVELVRFHLDQGVDVDYAHPEFQSTALVACILDGQEDVANLLLDRGADPRLLSVFDECTPIEAARKAGFGGLEVRLRSLGA</sequence>
<dbReference type="Gene3D" id="1.25.40.20">
    <property type="entry name" value="Ankyrin repeat-containing domain"/>
    <property type="match status" value="1"/>
</dbReference>
<comment type="caution">
    <text evidence="1">The sequence shown here is derived from an EMBL/GenBank/DDBJ whole genome shotgun (WGS) entry which is preliminary data.</text>
</comment>
<dbReference type="OrthoDB" id="1164153at2"/>
<proteinExistence type="predicted"/>
<dbReference type="Proteomes" id="UP000307768">
    <property type="component" value="Unassembled WGS sequence"/>
</dbReference>
<accession>A0A5Q6RJK3</accession>
<gene>
    <name evidence="1" type="ORF">FE697_020785</name>
</gene>
<dbReference type="SUPFAM" id="SSF48403">
    <property type="entry name" value="Ankyrin repeat"/>
    <property type="match status" value="1"/>
</dbReference>
<dbReference type="AlphaFoldDB" id="A0A5Q6RJK3"/>
<dbReference type="RefSeq" id="WP_149771555.1">
    <property type="nucleotide sequence ID" value="NZ_VDFQ02000007.1"/>
</dbReference>
<protein>
    <submittedName>
        <fullName evidence="1">Ankyrin repeat domain-containing protein</fullName>
    </submittedName>
</protein>
<organism evidence="1 2">
    <name type="scientific">Mumia zhuanghuii</name>
    <dbReference type="NCBI Taxonomy" id="2585211"/>
    <lineage>
        <taxon>Bacteria</taxon>
        <taxon>Bacillati</taxon>
        <taxon>Actinomycetota</taxon>
        <taxon>Actinomycetes</taxon>
        <taxon>Propionibacteriales</taxon>
        <taxon>Nocardioidaceae</taxon>
        <taxon>Mumia</taxon>
    </lineage>
</organism>